<evidence type="ECO:0000313" key="9">
    <source>
        <dbReference type="EMBL" id="GGW95117.1"/>
    </source>
</evidence>
<dbReference type="InterPro" id="IPR007227">
    <property type="entry name" value="Cell_shape_determining_MreD"/>
</dbReference>
<keyword evidence="6 8" id="KW-1133">Transmembrane helix</keyword>
<evidence type="ECO:0000256" key="6">
    <source>
        <dbReference type="ARBA" id="ARBA00022989"/>
    </source>
</evidence>
<dbReference type="EMBL" id="BMYS01000024">
    <property type="protein sequence ID" value="GGW95117.1"/>
    <property type="molecule type" value="Genomic_DNA"/>
</dbReference>
<feature type="transmembrane region" description="Helical" evidence="8">
    <location>
        <begin position="20"/>
        <end position="39"/>
    </location>
</feature>
<dbReference type="AlphaFoldDB" id="A0A918JRB9"/>
<evidence type="ECO:0000256" key="4">
    <source>
        <dbReference type="ARBA" id="ARBA00022692"/>
    </source>
</evidence>
<dbReference type="GO" id="GO:0005886">
    <property type="term" value="C:plasma membrane"/>
    <property type="evidence" value="ECO:0007669"/>
    <property type="project" value="UniProtKB-SubCell"/>
</dbReference>
<keyword evidence="10" id="KW-1185">Reference proteome</keyword>
<protein>
    <submittedName>
        <fullName evidence="9">Rod shape-determining protein MreD</fullName>
    </submittedName>
</protein>
<dbReference type="Proteomes" id="UP000608345">
    <property type="component" value="Unassembled WGS sequence"/>
</dbReference>
<dbReference type="GO" id="GO:0008360">
    <property type="term" value="P:regulation of cell shape"/>
    <property type="evidence" value="ECO:0007669"/>
    <property type="project" value="UniProtKB-KW"/>
</dbReference>
<feature type="transmembrane region" description="Helical" evidence="8">
    <location>
        <begin position="141"/>
        <end position="160"/>
    </location>
</feature>
<evidence type="ECO:0000256" key="3">
    <source>
        <dbReference type="ARBA" id="ARBA00022475"/>
    </source>
</evidence>
<name>A0A918JRB9_9BURK</name>
<feature type="transmembrane region" description="Helical" evidence="8">
    <location>
        <begin position="110"/>
        <end position="129"/>
    </location>
</feature>
<evidence type="ECO:0000256" key="2">
    <source>
        <dbReference type="ARBA" id="ARBA00007776"/>
    </source>
</evidence>
<reference evidence="9" key="1">
    <citation type="journal article" date="2014" name="Int. J. Syst. Evol. Microbiol.">
        <title>Complete genome sequence of Corynebacterium casei LMG S-19264T (=DSM 44701T), isolated from a smear-ripened cheese.</title>
        <authorList>
            <consortium name="US DOE Joint Genome Institute (JGI-PGF)"/>
            <person name="Walter F."/>
            <person name="Albersmeier A."/>
            <person name="Kalinowski J."/>
            <person name="Ruckert C."/>
        </authorList>
    </citation>
    <scope>NUCLEOTIDE SEQUENCE</scope>
    <source>
        <strain evidence="9">KCTC 23732</strain>
    </source>
</reference>
<reference evidence="9" key="2">
    <citation type="submission" date="2020-09" db="EMBL/GenBank/DDBJ databases">
        <authorList>
            <person name="Sun Q."/>
            <person name="Kim S."/>
        </authorList>
    </citation>
    <scope>NUCLEOTIDE SEQUENCE</scope>
    <source>
        <strain evidence="9">KCTC 23732</strain>
    </source>
</reference>
<comment type="subcellular location">
    <subcellularLocation>
        <location evidence="1">Cell membrane</location>
        <topology evidence="1">Multi-pass membrane protein</topology>
    </subcellularLocation>
</comment>
<evidence type="ECO:0000256" key="8">
    <source>
        <dbReference type="SAM" id="Phobius"/>
    </source>
</evidence>
<evidence type="ECO:0000256" key="1">
    <source>
        <dbReference type="ARBA" id="ARBA00004651"/>
    </source>
</evidence>
<organism evidence="9 10">
    <name type="scientific">Advenella faeciporci</name>
    <dbReference type="NCBI Taxonomy" id="797535"/>
    <lineage>
        <taxon>Bacteria</taxon>
        <taxon>Pseudomonadati</taxon>
        <taxon>Pseudomonadota</taxon>
        <taxon>Betaproteobacteria</taxon>
        <taxon>Burkholderiales</taxon>
        <taxon>Alcaligenaceae</taxon>
    </lineage>
</organism>
<evidence type="ECO:0000256" key="7">
    <source>
        <dbReference type="ARBA" id="ARBA00023136"/>
    </source>
</evidence>
<sequence>MANKNLKSLQPLQSTQYSYMVNPVYGWGTIIFVWMASMLPWRSWEGSPDLLILILAFWCAHEVKGVGLLAAFCFGFFMDVHDMNILGEHALTYVLVIYGTLTIRKRMMRFGVISQLIHMFPVFFLAPIPSRLMQAWFAGVWPGWVWVWSGVITGVLWLAADLILKLPLRPVEDDDATI</sequence>
<evidence type="ECO:0000313" key="10">
    <source>
        <dbReference type="Proteomes" id="UP000608345"/>
    </source>
</evidence>
<dbReference type="NCBIfam" id="TIGR03426">
    <property type="entry name" value="shape_MreD"/>
    <property type="match status" value="1"/>
</dbReference>
<evidence type="ECO:0000256" key="5">
    <source>
        <dbReference type="ARBA" id="ARBA00022960"/>
    </source>
</evidence>
<keyword evidence="7 8" id="KW-0472">Membrane</keyword>
<comment type="similarity">
    <text evidence="2">Belongs to the MreD family.</text>
</comment>
<gene>
    <name evidence="9" type="primary">mreD</name>
    <name evidence="9" type="ORF">GCM10011450_26110</name>
</gene>
<dbReference type="RefSeq" id="WP_189385943.1">
    <property type="nucleotide sequence ID" value="NZ_BAABFY010000044.1"/>
</dbReference>
<keyword evidence="3" id="KW-1003">Cell membrane</keyword>
<comment type="caution">
    <text evidence="9">The sequence shown here is derived from an EMBL/GenBank/DDBJ whole genome shotgun (WGS) entry which is preliminary data.</text>
</comment>
<proteinExistence type="inferred from homology"/>
<feature type="transmembrane region" description="Helical" evidence="8">
    <location>
        <begin position="51"/>
        <end position="77"/>
    </location>
</feature>
<dbReference type="Pfam" id="PF04093">
    <property type="entry name" value="MreD"/>
    <property type="match status" value="1"/>
</dbReference>
<keyword evidence="4 8" id="KW-0812">Transmembrane</keyword>
<accession>A0A918JRB9</accession>
<keyword evidence="5" id="KW-0133">Cell shape</keyword>